<gene>
    <name evidence="3" type="ORF">METZ01_LOCUS248723</name>
</gene>
<dbReference type="Pfam" id="PF01041">
    <property type="entry name" value="DegT_DnrJ_EryC1"/>
    <property type="match status" value="1"/>
</dbReference>
<dbReference type="GO" id="GO:0030170">
    <property type="term" value="F:pyridoxal phosphate binding"/>
    <property type="evidence" value="ECO:0007669"/>
    <property type="project" value="TreeGrafter"/>
</dbReference>
<reference evidence="3" key="1">
    <citation type="submission" date="2018-05" db="EMBL/GenBank/DDBJ databases">
        <authorList>
            <person name="Lanie J.A."/>
            <person name="Ng W.-L."/>
            <person name="Kazmierczak K.M."/>
            <person name="Andrzejewski T.M."/>
            <person name="Davidsen T.M."/>
            <person name="Wayne K.J."/>
            <person name="Tettelin H."/>
            <person name="Glass J.I."/>
            <person name="Rusch D."/>
            <person name="Podicherti R."/>
            <person name="Tsui H.-C.T."/>
            <person name="Winkler M.E."/>
        </authorList>
    </citation>
    <scope>NUCLEOTIDE SEQUENCE</scope>
</reference>
<dbReference type="SUPFAM" id="SSF53383">
    <property type="entry name" value="PLP-dependent transferases"/>
    <property type="match status" value="1"/>
</dbReference>
<dbReference type="PIRSF" id="PIRSF000390">
    <property type="entry name" value="PLP_StrS"/>
    <property type="match status" value="1"/>
</dbReference>
<evidence type="ECO:0000313" key="3">
    <source>
        <dbReference type="EMBL" id="SVB95869.1"/>
    </source>
</evidence>
<organism evidence="3">
    <name type="scientific">marine metagenome</name>
    <dbReference type="NCBI Taxonomy" id="408172"/>
    <lineage>
        <taxon>unclassified sequences</taxon>
        <taxon>metagenomes</taxon>
        <taxon>ecological metagenomes</taxon>
    </lineage>
</organism>
<protein>
    <recommendedName>
        <fullName evidence="4">Erythromycin biosynthesis sensory transduction protein eryC1</fullName>
    </recommendedName>
</protein>
<evidence type="ECO:0008006" key="4">
    <source>
        <dbReference type="Google" id="ProtNLM"/>
    </source>
</evidence>
<dbReference type="EMBL" id="UINC01065813">
    <property type="protein sequence ID" value="SVB95869.1"/>
    <property type="molecule type" value="Genomic_DNA"/>
</dbReference>
<name>A0A382I9E9_9ZZZZ</name>
<dbReference type="InterPro" id="IPR015422">
    <property type="entry name" value="PyrdxlP-dep_Trfase_small"/>
</dbReference>
<dbReference type="Gene3D" id="3.40.640.10">
    <property type="entry name" value="Type I PLP-dependent aspartate aminotransferase-like (Major domain)"/>
    <property type="match status" value="1"/>
</dbReference>
<dbReference type="AlphaFoldDB" id="A0A382I9E9"/>
<dbReference type="InterPro" id="IPR015421">
    <property type="entry name" value="PyrdxlP-dep_Trfase_major"/>
</dbReference>
<accession>A0A382I9E9</accession>
<dbReference type="Gene3D" id="3.90.1150.10">
    <property type="entry name" value="Aspartate Aminotransferase, domain 1"/>
    <property type="match status" value="1"/>
</dbReference>
<dbReference type="GO" id="GO:0008483">
    <property type="term" value="F:transaminase activity"/>
    <property type="evidence" value="ECO:0007669"/>
    <property type="project" value="TreeGrafter"/>
</dbReference>
<keyword evidence="1" id="KW-0663">Pyridoxal phosphate</keyword>
<comment type="similarity">
    <text evidence="2">Belongs to the DegT/DnrJ/EryC1 family.</text>
</comment>
<dbReference type="CDD" id="cd00616">
    <property type="entry name" value="AHBA_syn"/>
    <property type="match status" value="1"/>
</dbReference>
<dbReference type="InterPro" id="IPR015424">
    <property type="entry name" value="PyrdxlP-dep_Trfase"/>
</dbReference>
<sequence>MSDTTVRWVDLRPRDDAEAVEAAIRRVIEAGWFVLGPEGEAFETEFAEATNGGQTVGVASGTDALTLTLRALGIGTGDEVITTALSAVYSAQAIVMAGARPVFADIDPDRLTLDPAAVEALVGPSTAAIIPVHLYGQPADLPALAKVADRHGLAIVEDCCQAHLATCCETPVGTAGVAAAYSFYPTKNLGALGDGGAVTTRDSQLEARLRRLRNGGQTERNQHTDSSAHSRLDEIQAAILRARLPLLPSWTARRRTIAAQYRDGLTNAPVLVPATLDTGHVYHLFPIRTTGRDAFQEHLRNLAVETLVHYPVPIPAQPAFAFANPAPCPIATTVCNELVSLPLYPGLRDTEVAQVIEAVCTAPATGSL</sequence>
<evidence type="ECO:0000256" key="2">
    <source>
        <dbReference type="ARBA" id="ARBA00037999"/>
    </source>
</evidence>
<dbReference type="InterPro" id="IPR000653">
    <property type="entry name" value="DegT/StrS_aminotransferase"/>
</dbReference>
<dbReference type="PANTHER" id="PTHR30244">
    <property type="entry name" value="TRANSAMINASE"/>
    <property type="match status" value="1"/>
</dbReference>
<dbReference type="PANTHER" id="PTHR30244:SF36">
    <property type="entry name" value="3-OXO-GLUCOSE-6-PHOSPHATE:GLUTAMATE AMINOTRANSFERASE"/>
    <property type="match status" value="1"/>
</dbReference>
<proteinExistence type="inferred from homology"/>
<dbReference type="GO" id="GO:0000271">
    <property type="term" value="P:polysaccharide biosynthetic process"/>
    <property type="evidence" value="ECO:0007669"/>
    <property type="project" value="TreeGrafter"/>
</dbReference>
<evidence type="ECO:0000256" key="1">
    <source>
        <dbReference type="ARBA" id="ARBA00022898"/>
    </source>
</evidence>